<dbReference type="AlphaFoldDB" id="D2VL10"/>
<keyword evidence="1" id="KW-1133">Transmembrane helix</keyword>
<feature type="transmembrane region" description="Helical" evidence="1">
    <location>
        <begin position="249"/>
        <end position="273"/>
    </location>
</feature>
<dbReference type="PANTHER" id="PTHR43081:SF1">
    <property type="entry name" value="ADENYLATE CYCLASE, TERMINAL-DIFFERENTIATION SPECIFIC"/>
    <property type="match status" value="1"/>
</dbReference>
<evidence type="ECO:0000313" key="4">
    <source>
        <dbReference type="Proteomes" id="UP000006671"/>
    </source>
</evidence>
<gene>
    <name evidence="3" type="ORF">NAEGRDRAFT_50439</name>
</gene>
<name>D2VL10_NAEGR</name>
<organism evidence="4">
    <name type="scientific">Naegleria gruberi</name>
    <name type="common">Amoeba</name>
    <dbReference type="NCBI Taxonomy" id="5762"/>
    <lineage>
        <taxon>Eukaryota</taxon>
        <taxon>Discoba</taxon>
        <taxon>Heterolobosea</taxon>
        <taxon>Tetramitia</taxon>
        <taxon>Eutetramitia</taxon>
        <taxon>Vahlkampfiidae</taxon>
        <taxon>Naegleria</taxon>
    </lineage>
</organism>
<reference evidence="3 4" key="1">
    <citation type="journal article" date="2010" name="Cell">
        <title>The genome of Naegleria gruberi illuminates early eukaryotic versatility.</title>
        <authorList>
            <person name="Fritz-Laylin L.K."/>
            <person name="Prochnik S.E."/>
            <person name="Ginger M.L."/>
            <person name="Dacks J.B."/>
            <person name="Carpenter M.L."/>
            <person name="Field M.C."/>
            <person name="Kuo A."/>
            <person name="Paredez A."/>
            <person name="Chapman J."/>
            <person name="Pham J."/>
            <person name="Shu S."/>
            <person name="Neupane R."/>
            <person name="Cipriano M."/>
            <person name="Mancuso J."/>
            <person name="Tu H."/>
            <person name="Salamov A."/>
            <person name="Lindquist E."/>
            <person name="Shapiro H."/>
            <person name="Lucas S."/>
            <person name="Grigoriev I.V."/>
            <person name="Cande W.Z."/>
            <person name="Fulton C."/>
            <person name="Rokhsar D.S."/>
            <person name="Dawson S.C."/>
        </authorList>
    </citation>
    <scope>NUCLEOTIDE SEQUENCE [LARGE SCALE GENOMIC DNA]</scope>
    <source>
        <strain evidence="3 4">NEG-M</strain>
    </source>
</reference>
<dbReference type="eggNOG" id="KOG4171">
    <property type="taxonomic scope" value="Eukaryota"/>
</dbReference>
<dbReference type="InParanoid" id="D2VL10"/>
<dbReference type="GeneID" id="8863092"/>
<dbReference type="PANTHER" id="PTHR43081">
    <property type="entry name" value="ADENYLATE CYCLASE, TERMINAL-DIFFERENTIATION SPECIFIC-RELATED"/>
    <property type="match status" value="1"/>
</dbReference>
<keyword evidence="1" id="KW-0472">Membrane</keyword>
<proteinExistence type="predicted"/>
<accession>D2VL10</accession>
<dbReference type="KEGG" id="ngr:NAEGRDRAFT_50439"/>
<dbReference type="InterPro" id="IPR029787">
    <property type="entry name" value="Nucleotide_cyclase"/>
</dbReference>
<keyword evidence="4" id="KW-1185">Reference proteome</keyword>
<dbReference type="InterPro" id="IPR001054">
    <property type="entry name" value="A/G_cyclase"/>
</dbReference>
<dbReference type="SUPFAM" id="SSF55073">
    <property type="entry name" value="Nucleotide cyclase"/>
    <property type="match status" value="1"/>
</dbReference>
<dbReference type="RefSeq" id="XP_002675285.1">
    <property type="nucleotide sequence ID" value="XM_002675239.1"/>
</dbReference>
<keyword evidence="1" id="KW-0812">Transmembrane</keyword>
<dbReference type="Pfam" id="PF00211">
    <property type="entry name" value="Guanylate_cyc"/>
    <property type="match status" value="1"/>
</dbReference>
<sequence length="642" mass="72355">MKNYIAVEGSNSRHYVQIRNPQAEVVISSYNTYYEPVTESMRIPNYDPTIRPWYKAGLKAPYPSYQWSTVFNNFFIKCLSLGAATTLDYDNYNMTQLSNGTYTKQSVVEIIGAHYDLYQLDYILNETIQANLDIQTKSIDIVIIERTGYLISTSMGYETRDANNNRVHMNQTTSVFSKISDYLMSQKIIIGPNGDMATLSSDNSTIILKIDQYRVSVQFIKDDHGLDWIIIQATVNYGFVKTVMTSDPALLSLSIIFIIFGTVLAMIVTQLITRSILKVSKDMSKISKLEVEEVKTSKLLKVVYELDLLQQSTKLVKNSLHSFMKYIPKDIVKDIVRNGIGAKLGVVNCSTSILFSDVADFTTFSESSTVSVLLKVLSEYFRIMTEAVESNGGVIDKFIGDGVMALFSHPLKQLDDHQNKSCQAALDALVAIEKLRIRCKAENWPDLRIRVGVNSGNAMIGNVGSKERFNYTAIGDSVNTAGRLETLNKRYETTVLIGQSTYEQAKTKFLCLFVDVVKLKGKSKPTEVYTLETEWSEANNIQKELHDSLIDIRDQLKSRQYENMIAKVDVLKCRISEWKTEAISMAASCEDENEHNDGPSICFSNLKFVDDLKERASNLKNVADSTTGERSFMDITLALNEK</sequence>
<evidence type="ECO:0000256" key="1">
    <source>
        <dbReference type="SAM" id="Phobius"/>
    </source>
</evidence>
<dbReference type="PROSITE" id="PS50125">
    <property type="entry name" value="GUANYLATE_CYCLASE_2"/>
    <property type="match status" value="1"/>
</dbReference>
<evidence type="ECO:0000259" key="2">
    <source>
        <dbReference type="PROSITE" id="PS50125"/>
    </source>
</evidence>
<dbReference type="CDD" id="cd07302">
    <property type="entry name" value="CHD"/>
    <property type="match status" value="1"/>
</dbReference>
<dbReference type="EMBL" id="GG738879">
    <property type="protein sequence ID" value="EFC42541.1"/>
    <property type="molecule type" value="Genomic_DNA"/>
</dbReference>
<dbReference type="OrthoDB" id="60033at2759"/>
<dbReference type="Gene3D" id="3.30.70.1230">
    <property type="entry name" value="Nucleotide cyclase"/>
    <property type="match status" value="1"/>
</dbReference>
<dbReference type="GO" id="GO:0035556">
    <property type="term" value="P:intracellular signal transduction"/>
    <property type="evidence" value="ECO:0007669"/>
    <property type="project" value="InterPro"/>
</dbReference>
<dbReference type="Proteomes" id="UP000006671">
    <property type="component" value="Unassembled WGS sequence"/>
</dbReference>
<dbReference type="OMA" id="NYGFVKT"/>
<evidence type="ECO:0000313" key="3">
    <source>
        <dbReference type="EMBL" id="EFC42541.1"/>
    </source>
</evidence>
<dbReference type="VEuPathDB" id="AmoebaDB:NAEGRDRAFT_50439"/>
<dbReference type="GO" id="GO:0009190">
    <property type="term" value="P:cyclic nucleotide biosynthetic process"/>
    <property type="evidence" value="ECO:0007669"/>
    <property type="project" value="InterPro"/>
</dbReference>
<dbReference type="SMART" id="SM00044">
    <property type="entry name" value="CYCc"/>
    <property type="match status" value="1"/>
</dbReference>
<feature type="domain" description="Guanylate cyclase" evidence="2">
    <location>
        <begin position="352"/>
        <end position="485"/>
    </location>
</feature>
<dbReference type="InterPro" id="IPR050697">
    <property type="entry name" value="Adenylyl/Guanylyl_Cyclase_3/4"/>
</dbReference>
<protein>
    <submittedName>
        <fullName evidence="3">Predicted protein</fullName>
    </submittedName>
</protein>